<evidence type="ECO:0000313" key="3">
    <source>
        <dbReference type="EMBL" id="GAA1773959.1"/>
    </source>
</evidence>
<dbReference type="Pfam" id="PF21531">
    <property type="entry name" value="Rv2175c_wHTH"/>
    <property type="match status" value="1"/>
</dbReference>
<evidence type="ECO:0000259" key="2">
    <source>
        <dbReference type="Pfam" id="PF21531"/>
    </source>
</evidence>
<protein>
    <recommendedName>
        <fullName evidence="5">DNA-binding protein</fullName>
    </recommendedName>
</protein>
<keyword evidence="4" id="KW-1185">Reference proteome</keyword>
<comment type="caution">
    <text evidence="3">The sequence shown here is derived from an EMBL/GenBank/DDBJ whole genome shotgun (WGS) entry which is preliminary data.</text>
</comment>
<gene>
    <name evidence="3" type="ORF">GCM10009810_33800</name>
</gene>
<dbReference type="EMBL" id="BAAAPN010000100">
    <property type="protein sequence ID" value="GAA1773959.1"/>
    <property type="molecule type" value="Genomic_DNA"/>
</dbReference>
<evidence type="ECO:0000259" key="1">
    <source>
        <dbReference type="Pfam" id="PF18367"/>
    </source>
</evidence>
<dbReference type="Proteomes" id="UP001501475">
    <property type="component" value="Unassembled WGS sequence"/>
</dbReference>
<reference evidence="4" key="1">
    <citation type="journal article" date="2019" name="Int. J. Syst. Evol. Microbiol.">
        <title>The Global Catalogue of Microorganisms (GCM) 10K type strain sequencing project: providing services to taxonomists for standard genome sequencing and annotation.</title>
        <authorList>
            <consortium name="The Broad Institute Genomics Platform"/>
            <consortium name="The Broad Institute Genome Sequencing Center for Infectious Disease"/>
            <person name="Wu L."/>
            <person name="Ma J."/>
        </authorList>
    </citation>
    <scope>NUCLEOTIDE SEQUENCE [LARGE SCALE GENOMIC DNA]</scope>
    <source>
        <strain evidence="4">JCM 15591</strain>
    </source>
</reference>
<dbReference type="InterPro" id="IPR048576">
    <property type="entry name" value="Rv2175c_wHTH"/>
</dbReference>
<feature type="domain" description="DNA-binding protein Rv2175c wHTH" evidence="2">
    <location>
        <begin position="46"/>
        <end position="95"/>
    </location>
</feature>
<dbReference type="InterPro" id="IPR041098">
    <property type="entry name" value="Rv2175c_C"/>
</dbReference>
<feature type="domain" description="Rv2175c C-terminal" evidence="1">
    <location>
        <begin position="104"/>
        <end position="156"/>
    </location>
</feature>
<evidence type="ECO:0000313" key="4">
    <source>
        <dbReference type="Proteomes" id="UP001501475"/>
    </source>
</evidence>
<accession>A0ABP4XCI8</accession>
<proteinExistence type="predicted"/>
<name>A0ABP4XCI8_9MICO</name>
<dbReference type="Pfam" id="PF18367">
    <property type="entry name" value="Rv2175c_C"/>
    <property type="match status" value="1"/>
</dbReference>
<evidence type="ECO:0008006" key="5">
    <source>
        <dbReference type="Google" id="ProtNLM"/>
    </source>
</evidence>
<sequence>MARGARRRDEFYSGSCHREFRPNPESVEARRSPQALGARLPGVDLDALVGDWLTVPDLCERLGLSPSGVRRLIEEREFVAVRRGERSVLSVPAAFVDEAGPLAALKGTITVLSDIGFDDPEIIEWLFTPDDSLPGGGSHAIDAIRAGFKTEVRRRAMEEG</sequence>
<organism evidence="3 4">
    <name type="scientific">Nostocoides vanveenii</name>
    <dbReference type="NCBI Taxonomy" id="330835"/>
    <lineage>
        <taxon>Bacteria</taxon>
        <taxon>Bacillati</taxon>
        <taxon>Actinomycetota</taxon>
        <taxon>Actinomycetes</taxon>
        <taxon>Micrococcales</taxon>
        <taxon>Intrasporangiaceae</taxon>
        <taxon>Nostocoides</taxon>
    </lineage>
</organism>